<dbReference type="AlphaFoldDB" id="A0A126QMS1"/>
<proteinExistence type="inferred from homology"/>
<dbReference type="OrthoDB" id="9774644at2"/>
<feature type="domain" description="Hemerythrin-like" evidence="5">
    <location>
        <begin position="13"/>
        <end position="126"/>
    </location>
</feature>
<dbReference type="InterPro" id="IPR012312">
    <property type="entry name" value="Hemerythrin-like"/>
</dbReference>
<dbReference type="EMBL" id="CP014206">
    <property type="protein sequence ID" value="AMK11383.1"/>
    <property type="molecule type" value="Genomic_DNA"/>
</dbReference>
<dbReference type="InterPro" id="IPR050669">
    <property type="entry name" value="Hemerythrin"/>
</dbReference>
<evidence type="ECO:0000256" key="1">
    <source>
        <dbReference type="ARBA" id="ARBA00010587"/>
    </source>
</evidence>
<dbReference type="Pfam" id="PF01814">
    <property type="entry name" value="Hemerythrin"/>
    <property type="match status" value="1"/>
</dbReference>
<evidence type="ECO:0000313" key="8">
    <source>
        <dbReference type="Proteomes" id="UP000055611"/>
    </source>
</evidence>
<evidence type="ECO:0000313" key="9">
    <source>
        <dbReference type="Proteomes" id="UP000295506"/>
    </source>
</evidence>
<organism evidence="7 9">
    <name type="scientific">Pseudodesulfovibrio indicus</name>
    <dbReference type="NCBI Taxonomy" id="1716143"/>
    <lineage>
        <taxon>Bacteria</taxon>
        <taxon>Pseudomonadati</taxon>
        <taxon>Thermodesulfobacteriota</taxon>
        <taxon>Desulfovibrionia</taxon>
        <taxon>Desulfovibrionales</taxon>
        <taxon>Desulfovibrionaceae</taxon>
    </lineage>
</organism>
<keyword evidence="2" id="KW-0561">Oxygen transport</keyword>
<comment type="similarity">
    <text evidence="1">Belongs to the hemerythrin family.</text>
</comment>
<sequence length="134" mass="15960">MPLMQWDETMSVGLDELDEQHMELIALINEAFEAIQRSDESRLMELVDHMREYAEVHFETEESVMRSCGFPELDAHREMHGQFAEKAEDFRRTMRSRTNLTEIFIFLSRWLTNHIMVEDRKLLPYLPPRNDEGA</sequence>
<evidence type="ECO:0000256" key="2">
    <source>
        <dbReference type="ARBA" id="ARBA00022621"/>
    </source>
</evidence>
<gene>
    <name evidence="6" type="ORF">AWY79_09775</name>
    <name evidence="7" type="ORF">EDC59_10367</name>
</gene>
<reference evidence="6 8" key="1">
    <citation type="journal article" date="2016" name="Front. Microbiol.">
        <title>Genome Sequence of the Piezophilic, Mesophilic Sulfate-Reducing Bacterium Desulfovibrio indicus J2T.</title>
        <authorList>
            <person name="Cao J."/>
            <person name="Maignien L."/>
            <person name="Shao Z."/>
            <person name="Alain K."/>
            <person name="Jebbar M."/>
        </authorList>
    </citation>
    <scope>NUCLEOTIDE SEQUENCE [LARGE SCALE GENOMIC DNA]</scope>
    <source>
        <strain evidence="6 8">J2</strain>
    </source>
</reference>
<keyword evidence="8" id="KW-1185">Reference proteome</keyword>
<dbReference type="GO" id="GO:0046872">
    <property type="term" value="F:metal ion binding"/>
    <property type="evidence" value="ECO:0007669"/>
    <property type="project" value="UniProtKB-KW"/>
</dbReference>
<dbReference type="SUPFAM" id="SSF47188">
    <property type="entry name" value="Hemerythrin-like"/>
    <property type="match status" value="1"/>
</dbReference>
<evidence type="ECO:0000313" key="6">
    <source>
        <dbReference type="EMBL" id="AMK11383.1"/>
    </source>
</evidence>
<dbReference type="Proteomes" id="UP000055611">
    <property type="component" value="Chromosome"/>
</dbReference>
<keyword evidence="2" id="KW-0813">Transport</keyword>
<dbReference type="InterPro" id="IPR016131">
    <property type="entry name" value="Haemerythrin_Fe_BS"/>
</dbReference>
<dbReference type="Proteomes" id="UP000295506">
    <property type="component" value="Unassembled WGS sequence"/>
</dbReference>
<dbReference type="PANTHER" id="PTHR37164:SF1">
    <property type="entry name" value="BACTERIOHEMERYTHRIN"/>
    <property type="match status" value="1"/>
</dbReference>
<evidence type="ECO:0000313" key="7">
    <source>
        <dbReference type="EMBL" id="TDT89771.1"/>
    </source>
</evidence>
<dbReference type="RefSeq" id="WP_066802980.1">
    <property type="nucleotide sequence ID" value="NZ_CAUVXY020000015.1"/>
</dbReference>
<dbReference type="InterPro" id="IPR035938">
    <property type="entry name" value="Hemerythrin-like_sf"/>
</dbReference>
<evidence type="ECO:0000256" key="4">
    <source>
        <dbReference type="ARBA" id="ARBA00023004"/>
    </source>
</evidence>
<dbReference type="PANTHER" id="PTHR37164">
    <property type="entry name" value="BACTERIOHEMERYTHRIN"/>
    <property type="match status" value="1"/>
</dbReference>
<evidence type="ECO:0000259" key="5">
    <source>
        <dbReference type="Pfam" id="PF01814"/>
    </source>
</evidence>
<dbReference type="PROSITE" id="PS00550">
    <property type="entry name" value="HEMERYTHRINS"/>
    <property type="match status" value="1"/>
</dbReference>
<dbReference type="NCBIfam" id="NF033749">
    <property type="entry name" value="bact_hemeryth"/>
    <property type="match status" value="1"/>
</dbReference>
<dbReference type="GO" id="GO:0005344">
    <property type="term" value="F:oxygen carrier activity"/>
    <property type="evidence" value="ECO:0007669"/>
    <property type="project" value="UniProtKB-KW"/>
</dbReference>
<dbReference type="Gene3D" id="1.20.120.50">
    <property type="entry name" value="Hemerythrin-like"/>
    <property type="match status" value="1"/>
</dbReference>
<keyword evidence="4" id="KW-0408">Iron</keyword>
<protein>
    <submittedName>
        <fullName evidence="7">Hemerythrin</fullName>
    </submittedName>
</protein>
<reference evidence="7 9" key="2">
    <citation type="submission" date="2019-03" db="EMBL/GenBank/DDBJ databases">
        <title>Genomic Encyclopedia of Type Strains, Phase IV (KMG-IV): sequencing the most valuable type-strain genomes for metagenomic binning, comparative biology and taxonomic classification.</title>
        <authorList>
            <person name="Goeker M."/>
        </authorList>
    </citation>
    <scope>NUCLEOTIDE SEQUENCE [LARGE SCALE GENOMIC DNA]</scope>
    <source>
        <strain evidence="7 9">DSM 101483</strain>
    </source>
</reference>
<accession>A0A126QMS1</accession>
<name>A0A126QMS1_9BACT</name>
<keyword evidence="3" id="KW-0479">Metal-binding</keyword>
<dbReference type="CDD" id="cd12107">
    <property type="entry name" value="Hemerythrin"/>
    <property type="match status" value="1"/>
</dbReference>
<dbReference type="InterPro" id="IPR012827">
    <property type="entry name" value="Hemerythrin_metal-bd"/>
</dbReference>
<dbReference type="NCBIfam" id="TIGR02481">
    <property type="entry name" value="hemeryth_dom"/>
    <property type="match status" value="1"/>
</dbReference>
<evidence type="ECO:0000256" key="3">
    <source>
        <dbReference type="ARBA" id="ARBA00022723"/>
    </source>
</evidence>
<dbReference type="EMBL" id="SOBK01000003">
    <property type="protein sequence ID" value="TDT89771.1"/>
    <property type="molecule type" value="Genomic_DNA"/>
</dbReference>
<dbReference type="KEGG" id="dej:AWY79_09775"/>